<evidence type="ECO:0000313" key="2">
    <source>
        <dbReference type="Proteomes" id="UP000199611"/>
    </source>
</evidence>
<evidence type="ECO:0000313" key="1">
    <source>
        <dbReference type="EMBL" id="SFM93377.1"/>
    </source>
</evidence>
<reference evidence="1 2" key="1">
    <citation type="submission" date="2016-10" db="EMBL/GenBank/DDBJ databases">
        <authorList>
            <person name="de Groot N.N."/>
        </authorList>
    </citation>
    <scope>NUCLEOTIDE SEQUENCE [LARGE SCALE GENOMIC DNA]</scope>
    <source>
        <strain evidence="1 2">DSM 9990</strain>
    </source>
</reference>
<dbReference type="OrthoDB" id="5417728at2"/>
<organism evidence="1 2">
    <name type="scientific">Thermodesulforhabdus norvegica</name>
    <dbReference type="NCBI Taxonomy" id="39841"/>
    <lineage>
        <taxon>Bacteria</taxon>
        <taxon>Pseudomonadati</taxon>
        <taxon>Thermodesulfobacteriota</taxon>
        <taxon>Syntrophobacteria</taxon>
        <taxon>Syntrophobacterales</taxon>
        <taxon>Thermodesulforhabdaceae</taxon>
        <taxon>Thermodesulforhabdus</taxon>
    </lineage>
</organism>
<dbReference type="GO" id="GO:0005975">
    <property type="term" value="P:carbohydrate metabolic process"/>
    <property type="evidence" value="ECO:0007669"/>
    <property type="project" value="InterPro"/>
</dbReference>
<name>A0A1I4UWH6_9BACT</name>
<dbReference type="InterPro" id="IPR011330">
    <property type="entry name" value="Glyco_hydro/deAcase_b/a-brl"/>
</dbReference>
<protein>
    <submittedName>
        <fullName evidence="1">Polysaccharide deacetylase</fullName>
    </submittedName>
</protein>
<dbReference type="Gene3D" id="3.20.20.370">
    <property type="entry name" value="Glycoside hydrolase/deacetylase"/>
    <property type="match status" value="1"/>
</dbReference>
<sequence length="283" mass="33074">MVTLANLKELADPDMSGFPRPRKVSAVWKSLPANWQARLEEVLRRCAEREPVVFFRADDVGAYSHAFKMLLNLFRFYEIPLALAVVPAWMSAKRTEMFRSFIDLENPLWNWHQHGWRHVNWSRDGKKAEFGNWRTKDQQWNDILKGKRKLEGLFRNSLVPVFTPPWNRLDLNTLGALQQLGFAAVSIDGPIPRGAKQSVRLKNFRIYIDLHTRKSENPGYAYDELMKNLENALTRKGNIGIMIHHKMMNHAAFEFLNYFLYLIRSIPGIGITSFREMIENDRE</sequence>
<dbReference type="SUPFAM" id="SSF88713">
    <property type="entry name" value="Glycoside hydrolase/deacetylase"/>
    <property type="match status" value="1"/>
</dbReference>
<dbReference type="InterPro" id="IPR018763">
    <property type="entry name" value="DUF2334"/>
</dbReference>
<dbReference type="EMBL" id="FOUU01000007">
    <property type="protein sequence ID" value="SFM93377.1"/>
    <property type="molecule type" value="Genomic_DNA"/>
</dbReference>
<dbReference type="AlphaFoldDB" id="A0A1I4UWH6"/>
<keyword evidence="2" id="KW-1185">Reference proteome</keyword>
<proteinExistence type="predicted"/>
<dbReference type="Pfam" id="PF10096">
    <property type="entry name" value="DUF2334"/>
    <property type="match status" value="1"/>
</dbReference>
<accession>A0A1I4UWH6</accession>
<gene>
    <name evidence="1" type="ORF">SAMN05660836_02012</name>
</gene>
<dbReference type="RefSeq" id="WP_093395482.1">
    <property type="nucleotide sequence ID" value="NZ_FOUU01000007.1"/>
</dbReference>
<dbReference type="Proteomes" id="UP000199611">
    <property type="component" value="Unassembled WGS sequence"/>
</dbReference>
<dbReference type="STRING" id="39841.SAMN05660836_02012"/>